<organism evidence="1 2">
    <name type="scientific">Podospora didyma</name>
    <dbReference type="NCBI Taxonomy" id="330526"/>
    <lineage>
        <taxon>Eukaryota</taxon>
        <taxon>Fungi</taxon>
        <taxon>Dikarya</taxon>
        <taxon>Ascomycota</taxon>
        <taxon>Pezizomycotina</taxon>
        <taxon>Sordariomycetes</taxon>
        <taxon>Sordariomycetidae</taxon>
        <taxon>Sordariales</taxon>
        <taxon>Podosporaceae</taxon>
        <taxon>Podospora</taxon>
    </lineage>
</organism>
<dbReference type="Proteomes" id="UP001285441">
    <property type="component" value="Unassembled WGS sequence"/>
</dbReference>
<evidence type="ECO:0000313" key="2">
    <source>
        <dbReference type="Proteomes" id="UP001285441"/>
    </source>
</evidence>
<accession>A0AAE0U0L0</accession>
<keyword evidence="2" id="KW-1185">Reference proteome</keyword>
<dbReference type="AlphaFoldDB" id="A0AAE0U0L0"/>
<evidence type="ECO:0000313" key="1">
    <source>
        <dbReference type="EMBL" id="KAK3386497.1"/>
    </source>
</evidence>
<sequence>MPRTDFQYVHISILATKHNTEPRKRLSVGDLRDVFRYGDDSHLPPYPPHPPGLFFYAQGMPVVVTRNQLNIALASDVTLHLAPPTGILLQSDDIADFAMPGLLKGTVLINSKTVAIPDSMRGKGPRSRGKSAFGGVTHRTGPLCTPAFAMTDQKSQGKLFALVLLNLKGVYGSSAATKPSFMSLYGLYLFRKPARADFIEPKNVLGKGMRDAVLRLERIGEETRRRFERDYRLGIRDWDAMPETTEGGDAADEEDTSLWCYP</sequence>
<reference evidence="1" key="2">
    <citation type="submission" date="2023-06" db="EMBL/GenBank/DDBJ databases">
        <authorList>
            <consortium name="Lawrence Berkeley National Laboratory"/>
            <person name="Haridas S."/>
            <person name="Hensen N."/>
            <person name="Bonometti L."/>
            <person name="Westerberg I."/>
            <person name="Brannstrom I.O."/>
            <person name="Guillou S."/>
            <person name="Cros-Aarteil S."/>
            <person name="Calhoun S."/>
            <person name="Kuo A."/>
            <person name="Mondo S."/>
            <person name="Pangilinan J."/>
            <person name="Riley R."/>
            <person name="LaButti K."/>
            <person name="Andreopoulos B."/>
            <person name="Lipzen A."/>
            <person name="Chen C."/>
            <person name="Yanf M."/>
            <person name="Daum C."/>
            <person name="Ng V."/>
            <person name="Clum A."/>
            <person name="Steindorff A."/>
            <person name="Ohm R."/>
            <person name="Martin F."/>
            <person name="Silar P."/>
            <person name="Natvig D."/>
            <person name="Lalanne C."/>
            <person name="Gautier V."/>
            <person name="Ament-velasquez S.L."/>
            <person name="Kruys A."/>
            <person name="Hutchinson M.I."/>
            <person name="Powell A.J."/>
            <person name="Barry K."/>
            <person name="Miller A.N."/>
            <person name="Grigoriev I.V."/>
            <person name="Debuchy R."/>
            <person name="Gladieux P."/>
            <person name="Thoren M.H."/>
            <person name="Johannesson H."/>
        </authorList>
    </citation>
    <scope>NUCLEOTIDE SEQUENCE</scope>
    <source>
        <strain evidence="1">CBS 232.78</strain>
    </source>
</reference>
<proteinExistence type="predicted"/>
<dbReference type="EMBL" id="JAULSW010000003">
    <property type="protein sequence ID" value="KAK3386497.1"/>
    <property type="molecule type" value="Genomic_DNA"/>
</dbReference>
<gene>
    <name evidence="1" type="ORF">B0H63DRAFT_493305</name>
</gene>
<comment type="caution">
    <text evidence="1">The sequence shown here is derived from an EMBL/GenBank/DDBJ whole genome shotgun (WGS) entry which is preliminary data.</text>
</comment>
<reference evidence="1" key="1">
    <citation type="journal article" date="2023" name="Mol. Phylogenet. Evol.">
        <title>Genome-scale phylogeny and comparative genomics of the fungal order Sordariales.</title>
        <authorList>
            <person name="Hensen N."/>
            <person name="Bonometti L."/>
            <person name="Westerberg I."/>
            <person name="Brannstrom I.O."/>
            <person name="Guillou S."/>
            <person name="Cros-Aarteil S."/>
            <person name="Calhoun S."/>
            <person name="Haridas S."/>
            <person name="Kuo A."/>
            <person name="Mondo S."/>
            <person name="Pangilinan J."/>
            <person name="Riley R."/>
            <person name="LaButti K."/>
            <person name="Andreopoulos B."/>
            <person name="Lipzen A."/>
            <person name="Chen C."/>
            <person name="Yan M."/>
            <person name="Daum C."/>
            <person name="Ng V."/>
            <person name="Clum A."/>
            <person name="Steindorff A."/>
            <person name="Ohm R.A."/>
            <person name="Martin F."/>
            <person name="Silar P."/>
            <person name="Natvig D.O."/>
            <person name="Lalanne C."/>
            <person name="Gautier V."/>
            <person name="Ament-Velasquez S.L."/>
            <person name="Kruys A."/>
            <person name="Hutchinson M.I."/>
            <person name="Powell A.J."/>
            <person name="Barry K."/>
            <person name="Miller A.N."/>
            <person name="Grigoriev I.V."/>
            <person name="Debuchy R."/>
            <person name="Gladieux P."/>
            <person name="Hiltunen Thoren M."/>
            <person name="Johannesson H."/>
        </authorList>
    </citation>
    <scope>NUCLEOTIDE SEQUENCE</scope>
    <source>
        <strain evidence="1">CBS 232.78</strain>
    </source>
</reference>
<name>A0AAE0U0L0_9PEZI</name>
<protein>
    <submittedName>
        <fullName evidence="1">Uncharacterized protein</fullName>
    </submittedName>
</protein>